<accession>A0ABQ6CSZ8</accession>
<dbReference type="PIRSF" id="PIRSF033328">
    <property type="entry name" value="Phest_Mll4975"/>
    <property type="match status" value="1"/>
</dbReference>
<dbReference type="RefSeq" id="WP_284316380.1">
    <property type="nucleotide sequence ID" value="NZ_BSPC01000075.1"/>
</dbReference>
<name>A0ABQ6CSZ8_9HYPH</name>
<comment type="caution">
    <text evidence="1">The sequence shown here is derived from an EMBL/GenBank/DDBJ whole genome shotgun (WGS) entry which is preliminary data.</text>
</comment>
<gene>
    <name evidence="1" type="ORF">GCM10007874_64670</name>
</gene>
<dbReference type="EMBL" id="BSPC01000075">
    <property type="protein sequence ID" value="GLS23446.1"/>
    <property type="molecule type" value="Genomic_DNA"/>
</dbReference>
<dbReference type="Pfam" id="PF06299">
    <property type="entry name" value="DUF1045"/>
    <property type="match status" value="1"/>
</dbReference>
<proteinExistence type="predicted"/>
<dbReference type="Proteomes" id="UP001156882">
    <property type="component" value="Unassembled WGS sequence"/>
</dbReference>
<protein>
    <submittedName>
        <fullName evidence="1">Phosphonate metabolism protein</fullName>
    </submittedName>
</protein>
<reference evidence="2" key="1">
    <citation type="journal article" date="2019" name="Int. J. Syst. Evol. Microbiol.">
        <title>The Global Catalogue of Microorganisms (GCM) 10K type strain sequencing project: providing services to taxonomists for standard genome sequencing and annotation.</title>
        <authorList>
            <consortium name="The Broad Institute Genomics Platform"/>
            <consortium name="The Broad Institute Genome Sequencing Center for Infectious Disease"/>
            <person name="Wu L."/>
            <person name="Ma J."/>
        </authorList>
    </citation>
    <scope>NUCLEOTIDE SEQUENCE [LARGE SCALE GENOMIC DNA]</scope>
    <source>
        <strain evidence="2">NBRC 101365</strain>
    </source>
</reference>
<keyword evidence="2" id="KW-1185">Reference proteome</keyword>
<dbReference type="Gene3D" id="3.90.1140.10">
    <property type="entry name" value="Cyclic phosphodiesterase"/>
    <property type="match status" value="1"/>
</dbReference>
<organism evidence="1 2">
    <name type="scientific">Labrys miyagiensis</name>
    <dbReference type="NCBI Taxonomy" id="346912"/>
    <lineage>
        <taxon>Bacteria</taxon>
        <taxon>Pseudomonadati</taxon>
        <taxon>Pseudomonadota</taxon>
        <taxon>Alphaproteobacteria</taxon>
        <taxon>Hyphomicrobiales</taxon>
        <taxon>Xanthobacteraceae</taxon>
        <taxon>Labrys</taxon>
    </lineage>
</organism>
<evidence type="ECO:0000313" key="1">
    <source>
        <dbReference type="EMBL" id="GLS23446.1"/>
    </source>
</evidence>
<sequence length="233" mass="26004">MPTRYAIYYVPAPESALWRFGSEVLGYDAYTGKAVPQWHPDGVSAETWHAMTADPRLYGFHATLKAPFRLKEGSNETQLVSSLKRFAAGRAPFDLGKWIVKPIASSRPDNAFLALVPAAPPVELACLEEAVVRHFDAMRARLTEAEVAKRNPTRLSERQRAYLAAHGYPYVLEEFRFHMTLSGAIEKAREIGPLLAERARDSGVGPDLRLDRLGLFRQEDGGRFRVVKVVPLG</sequence>
<evidence type="ECO:0000313" key="2">
    <source>
        <dbReference type="Proteomes" id="UP001156882"/>
    </source>
</evidence>
<dbReference type="InterPro" id="IPR009389">
    <property type="entry name" value="DUF1045"/>
</dbReference>